<dbReference type="Proteomes" id="UP000821866">
    <property type="component" value="Chromosome 8"/>
</dbReference>
<evidence type="ECO:0000313" key="8">
    <source>
        <dbReference type="EMBL" id="KAH8019746.1"/>
    </source>
</evidence>
<dbReference type="SUPFAM" id="SSF46689">
    <property type="entry name" value="Homeodomain-like"/>
    <property type="match status" value="2"/>
</dbReference>
<feature type="domain" description="HTH psq-type" evidence="6">
    <location>
        <begin position="13"/>
        <end position="64"/>
    </location>
</feature>
<dbReference type="InterPro" id="IPR050863">
    <property type="entry name" value="CenT-Element_Derived"/>
</dbReference>
<comment type="subcellular location">
    <subcellularLocation>
        <location evidence="1 4">Nucleus</location>
    </subcellularLocation>
</comment>
<keyword evidence="9" id="KW-1185">Reference proteome</keyword>
<evidence type="ECO:0000256" key="1">
    <source>
        <dbReference type="ARBA" id="ARBA00004123"/>
    </source>
</evidence>
<dbReference type="GO" id="GO:0005634">
    <property type="term" value="C:nucleus"/>
    <property type="evidence" value="ECO:0007669"/>
    <property type="project" value="UniProtKB-SubCell"/>
</dbReference>
<evidence type="ECO:0000256" key="3">
    <source>
        <dbReference type="ARBA" id="ARBA00023242"/>
    </source>
</evidence>
<accession>A0A9J6DCN1</accession>
<dbReference type="AlphaFoldDB" id="A0A9J6DCN1"/>
<feature type="DNA-binding region" description="H-T-H motif" evidence="4">
    <location>
        <begin position="40"/>
        <end position="60"/>
    </location>
</feature>
<dbReference type="PROSITE" id="PS51253">
    <property type="entry name" value="HTH_CENPB"/>
    <property type="match status" value="1"/>
</dbReference>
<keyword evidence="3 4" id="KW-0539">Nucleus</keyword>
<evidence type="ECO:0000259" key="6">
    <source>
        <dbReference type="PROSITE" id="PS50960"/>
    </source>
</evidence>
<dbReference type="InterPro" id="IPR009057">
    <property type="entry name" value="Homeodomain-like_sf"/>
</dbReference>
<evidence type="ECO:0008006" key="10">
    <source>
        <dbReference type="Google" id="ProtNLM"/>
    </source>
</evidence>
<dbReference type="PANTHER" id="PTHR19303:SF73">
    <property type="entry name" value="PROTEIN PDC2"/>
    <property type="match status" value="1"/>
</dbReference>
<gene>
    <name evidence="8" type="ORF">HPB51_021569</name>
</gene>
<feature type="compositionally biased region" description="Low complexity" evidence="5">
    <location>
        <begin position="1"/>
        <end position="13"/>
    </location>
</feature>
<reference evidence="8" key="2">
    <citation type="submission" date="2021-09" db="EMBL/GenBank/DDBJ databases">
        <authorList>
            <person name="Jia N."/>
            <person name="Wang J."/>
            <person name="Shi W."/>
            <person name="Du L."/>
            <person name="Sun Y."/>
            <person name="Zhan W."/>
            <person name="Jiang J."/>
            <person name="Wang Q."/>
            <person name="Zhang B."/>
            <person name="Ji P."/>
            <person name="Sakyi L.B."/>
            <person name="Cui X."/>
            <person name="Yuan T."/>
            <person name="Jiang B."/>
            <person name="Yang W."/>
            <person name="Lam T.T.-Y."/>
            <person name="Chang Q."/>
            <person name="Ding S."/>
            <person name="Wang X."/>
            <person name="Zhu J."/>
            <person name="Ruan X."/>
            <person name="Zhao L."/>
            <person name="Wei J."/>
            <person name="Que T."/>
            <person name="Du C."/>
            <person name="Cheng J."/>
            <person name="Dai P."/>
            <person name="Han X."/>
            <person name="Huang E."/>
            <person name="Gao Y."/>
            <person name="Liu J."/>
            <person name="Shao H."/>
            <person name="Ye R."/>
            <person name="Li L."/>
            <person name="Wei W."/>
            <person name="Wang X."/>
            <person name="Wang C."/>
            <person name="Huo Q."/>
            <person name="Li W."/>
            <person name="Guo W."/>
            <person name="Chen H."/>
            <person name="Chen S."/>
            <person name="Zhou L."/>
            <person name="Zhou L."/>
            <person name="Ni X."/>
            <person name="Tian J."/>
            <person name="Zhou Y."/>
            <person name="Sheng Y."/>
            <person name="Liu T."/>
            <person name="Pan Y."/>
            <person name="Xia L."/>
            <person name="Li J."/>
            <person name="Zhao F."/>
            <person name="Cao W."/>
        </authorList>
    </citation>
    <scope>NUCLEOTIDE SEQUENCE</scope>
    <source>
        <strain evidence="8">Rmic-2018</strain>
        <tissue evidence="8">Larvae</tissue>
    </source>
</reference>
<dbReference type="Gene3D" id="1.10.10.60">
    <property type="entry name" value="Homeodomain-like"/>
    <property type="match status" value="2"/>
</dbReference>
<dbReference type="PROSITE" id="PS50960">
    <property type="entry name" value="HTH_PSQ"/>
    <property type="match status" value="1"/>
</dbReference>
<dbReference type="GO" id="GO:0003677">
    <property type="term" value="F:DNA binding"/>
    <property type="evidence" value="ECO:0007669"/>
    <property type="project" value="UniProtKB-UniRule"/>
</dbReference>
<dbReference type="InterPro" id="IPR007889">
    <property type="entry name" value="HTH_Psq"/>
</dbReference>
<dbReference type="VEuPathDB" id="VectorBase:LOC119178129"/>
<comment type="caution">
    <text evidence="8">The sequence shown here is derived from an EMBL/GenBank/DDBJ whole genome shotgun (WGS) entry which is preliminary data.</text>
</comment>
<evidence type="ECO:0000259" key="7">
    <source>
        <dbReference type="PROSITE" id="PS51253"/>
    </source>
</evidence>
<name>A0A9J6DCN1_RHIMP</name>
<dbReference type="Pfam" id="PF03221">
    <property type="entry name" value="HTH_Tnp_Tc5"/>
    <property type="match status" value="1"/>
</dbReference>
<dbReference type="InterPro" id="IPR006600">
    <property type="entry name" value="HTH_CenpB_DNA-bd_dom"/>
</dbReference>
<feature type="domain" description="HTH CENPB-type" evidence="7">
    <location>
        <begin position="74"/>
        <end position="145"/>
    </location>
</feature>
<dbReference type="PANTHER" id="PTHR19303">
    <property type="entry name" value="TRANSPOSON"/>
    <property type="match status" value="1"/>
</dbReference>
<protein>
    <recommendedName>
        <fullName evidence="10">Tick transposon</fullName>
    </recommendedName>
</protein>
<sequence length="289" mass="32095">MAPTAPSFSPTPSKRTKPLRRLTMKKKAAIIGQVQRSRSQAEVGREFGISKQTVSDFIKNKVKILEVAAKSTGAGKKKANQGVYPKLEEALVWLRTMIAKKIPVSGDILKQKAEVFALQMGVKDFKFRDGWLRNFKSRNGLKFKMCGESGAVDNSVVAEYRDGRLQSLLQQFQPNDIFNCDKTELFYKLLPGRPLAFAGDTCHGRKHSEKRLTVLVNTNMSGSDKLSLLVIGKSKPPRCSKGAVTLPVLYECSSYSKRTCASWTEGSSSKNEEFCCLQITALRMATSRT</sequence>
<evidence type="ECO:0000256" key="4">
    <source>
        <dbReference type="PROSITE-ProRule" id="PRU00320"/>
    </source>
</evidence>
<proteinExistence type="predicted"/>
<evidence type="ECO:0000313" key="9">
    <source>
        <dbReference type="Proteomes" id="UP000821866"/>
    </source>
</evidence>
<dbReference type="EMBL" id="JABSTU010000010">
    <property type="protein sequence ID" value="KAH8019746.1"/>
    <property type="molecule type" value="Genomic_DNA"/>
</dbReference>
<dbReference type="Pfam" id="PF04218">
    <property type="entry name" value="CENP-B_N"/>
    <property type="match status" value="1"/>
</dbReference>
<evidence type="ECO:0000256" key="5">
    <source>
        <dbReference type="SAM" id="MobiDB-lite"/>
    </source>
</evidence>
<dbReference type="SMART" id="SM00674">
    <property type="entry name" value="CENPB"/>
    <property type="match status" value="1"/>
</dbReference>
<dbReference type="InterPro" id="IPR004875">
    <property type="entry name" value="DDE_SF_endonuclease_dom"/>
</dbReference>
<reference evidence="8" key="1">
    <citation type="journal article" date="2020" name="Cell">
        <title>Large-Scale Comparative Analyses of Tick Genomes Elucidate Their Genetic Diversity and Vector Capacities.</title>
        <authorList>
            <consortium name="Tick Genome and Microbiome Consortium (TIGMIC)"/>
            <person name="Jia N."/>
            <person name="Wang J."/>
            <person name="Shi W."/>
            <person name="Du L."/>
            <person name="Sun Y."/>
            <person name="Zhan W."/>
            <person name="Jiang J.F."/>
            <person name="Wang Q."/>
            <person name="Zhang B."/>
            <person name="Ji P."/>
            <person name="Bell-Sakyi L."/>
            <person name="Cui X.M."/>
            <person name="Yuan T.T."/>
            <person name="Jiang B.G."/>
            <person name="Yang W.F."/>
            <person name="Lam T.T."/>
            <person name="Chang Q.C."/>
            <person name="Ding S.J."/>
            <person name="Wang X.J."/>
            <person name="Zhu J.G."/>
            <person name="Ruan X.D."/>
            <person name="Zhao L."/>
            <person name="Wei J.T."/>
            <person name="Ye R.Z."/>
            <person name="Que T.C."/>
            <person name="Du C.H."/>
            <person name="Zhou Y.H."/>
            <person name="Cheng J.X."/>
            <person name="Dai P.F."/>
            <person name="Guo W.B."/>
            <person name="Han X.H."/>
            <person name="Huang E.J."/>
            <person name="Li L.F."/>
            <person name="Wei W."/>
            <person name="Gao Y.C."/>
            <person name="Liu J.Z."/>
            <person name="Shao H.Z."/>
            <person name="Wang X."/>
            <person name="Wang C.C."/>
            <person name="Yang T.C."/>
            <person name="Huo Q.B."/>
            <person name="Li W."/>
            <person name="Chen H.Y."/>
            <person name="Chen S.E."/>
            <person name="Zhou L.G."/>
            <person name="Ni X.B."/>
            <person name="Tian J.H."/>
            <person name="Sheng Y."/>
            <person name="Liu T."/>
            <person name="Pan Y.S."/>
            <person name="Xia L.Y."/>
            <person name="Li J."/>
            <person name="Zhao F."/>
            <person name="Cao W.C."/>
        </authorList>
    </citation>
    <scope>NUCLEOTIDE SEQUENCE</scope>
    <source>
        <strain evidence="8">Rmic-2018</strain>
    </source>
</reference>
<dbReference type="Pfam" id="PF03184">
    <property type="entry name" value="DDE_1"/>
    <property type="match status" value="1"/>
</dbReference>
<keyword evidence="2 4" id="KW-0238">DNA-binding</keyword>
<feature type="region of interest" description="Disordered" evidence="5">
    <location>
        <begin position="1"/>
        <end position="21"/>
    </location>
</feature>
<organism evidence="8 9">
    <name type="scientific">Rhipicephalus microplus</name>
    <name type="common">Cattle tick</name>
    <name type="synonym">Boophilus microplus</name>
    <dbReference type="NCBI Taxonomy" id="6941"/>
    <lineage>
        <taxon>Eukaryota</taxon>
        <taxon>Metazoa</taxon>
        <taxon>Ecdysozoa</taxon>
        <taxon>Arthropoda</taxon>
        <taxon>Chelicerata</taxon>
        <taxon>Arachnida</taxon>
        <taxon>Acari</taxon>
        <taxon>Parasitiformes</taxon>
        <taxon>Ixodida</taxon>
        <taxon>Ixodoidea</taxon>
        <taxon>Ixodidae</taxon>
        <taxon>Rhipicephalinae</taxon>
        <taxon>Rhipicephalus</taxon>
        <taxon>Boophilus</taxon>
    </lineage>
</organism>
<evidence type="ECO:0000256" key="2">
    <source>
        <dbReference type="ARBA" id="ARBA00023125"/>
    </source>
</evidence>